<name>G0QXL6_ICHMU</name>
<keyword evidence="6" id="KW-0507">mRNA processing</keyword>
<dbReference type="GeneID" id="14906158"/>
<evidence type="ECO:0000256" key="9">
    <source>
        <dbReference type="ARBA" id="ARBA00022741"/>
    </source>
</evidence>
<evidence type="ECO:0000259" key="14">
    <source>
        <dbReference type="Pfam" id="PF20750"/>
    </source>
</evidence>
<evidence type="ECO:0000259" key="13">
    <source>
        <dbReference type="Pfam" id="PF04928"/>
    </source>
</evidence>
<feature type="domain" description="Poly(A) polymerase central" evidence="13">
    <location>
        <begin position="131"/>
        <end position="256"/>
    </location>
</feature>
<evidence type="ECO:0000256" key="10">
    <source>
        <dbReference type="ARBA" id="ARBA00022840"/>
    </source>
</evidence>
<sequence>MYTAKLLPFGSFLLGVSFKEGDIDMVCASPQFIKRETHFHEDLYKIFKANKNIKELKNIIEANIPIISFIYNDQDIDISFAQFKLNILPENIEGEIPEELLEDMTEKDVDSLNGRRCNQSIINSVKDQEKFKNTLKFIKLWAKSKGVYNNMLGFLGGISWAILVAKICQMFPNYEVNQLINEFFYYYTHWDFSQIPIKIKEYYENTKHKHYNIKKRKESIFMNVMTSCFPEYNSTAHLSEFEQSKNKQIMKNIAQDQNEEENINLDDFM</sequence>
<evidence type="ECO:0000256" key="3">
    <source>
        <dbReference type="ARBA" id="ARBA00004123"/>
    </source>
</evidence>
<dbReference type="AlphaFoldDB" id="G0QXL6"/>
<feature type="domain" description="Poly(A) polymerase nucleotidyltransferase" evidence="14">
    <location>
        <begin position="4"/>
        <end position="125"/>
    </location>
</feature>
<evidence type="ECO:0000256" key="8">
    <source>
        <dbReference type="ARBA" id="ARBA00022723"/>
    </source>
</evidence>
<dbReference type="InParanoid" id="G0QXL6"/>
<dbReference type="OMA" id="RTHIMPI"/>
<dbReference type="RefSeq" id="XP_004031282.1">
    <property type="nucleotide sequence ID" value="XM_004031234.1"/>
</dbReference>
<evidence type="ECO:0000256" key="5">
    <source>
        <dbReference type="ARBA" id="ARBA00012388"/>
    </source>
</evidence>
<protein>
    <recommendedName>
        <fullName evidence="5">polynucleotide adenylyltransferase</fullName>
        <ecNumber evidence="5">2.7.7.19</ecNumber>
    </recommendedName>
</protein>
<keyword evidence="10" id="KW-0067">ATP-binding</keyword>
<dbReference type="GO" id="GO:0046872">
    <property type="term" value="F:metal ion binding"/>
    <property type="evidence" value="ECO:0007669"/>
    <property type="project" value="UniProtKB-KW"/>
</dbReference>
<evidence type="ECO:0000256" key="12">
    <source>
        <dbReference type="ARBA" id="ARBA00023242"/>
    </source>
</evidence>
<keyword evidence="15" id="KW-0548">Nucleotidyltransferase</keyword>
<dbReference type="InterPro" id="IPR048840">
    <property type="entry name" value="PolA_pol_NTPase"/>
</dbReference>
<evidence type="ECO:0000256" key="1">
    <source>
        <dbReference type="ARBA" id="ARBA00001936"/>
    </source>
</evidence>
<comment type="similarity">
    <text evidence="4">Belongs to the poly(A) polymerase family.</text>
</comment>
<keyword evidence="11" id="KW-0460">Magnesium</keyword>
<dbReference type="Gene3D" id="1.10.1410.10">
    <property type="match status" value="1"/>
</dbReference>
<dbReference type="STRING" id="857967.G0QXL6"/>
<dbReference type="CDD" id="cd05402">
    <property type="entry name" value="NT_PAP_TUTase"/>
    <property type="match status" value="1"/>
</dbReference>
<dbReference type="OrthoDB" id="412748at2759"/>
<gene>
    <name evidence="15" type="ORF">IMG5_143820</name>
</gene>
<comment type="cofactor">
    <cofactor evidence="1">
        <name>Mn(2+)</name>
        <dbReference type="ChEBI" id="CHEBI:29035"/>
    </cofactor>
</comment>
<evidence type="ECO:0000256" key="7">
    <source>
        <dbReference type="ARBA" id="ARBA00022679"/>
    </source>
</evidence>
<dbReference type="eggNOG" id="KOG2245">
    <property type="taxonomic scope" value="Eukaryota"/>
</dbReference>
<keyword evidence="12" id="KW-0539">Nucleus</keyword>
<evidence type="ECO:0000313" key="16">
    <source>
        <dbReference type="Proteomes" id="UP000008983"/>
    </source>
</evidence>
<dbReference type="InterPro" id="IPR043519">
    <property type="entry name" value="NT_sf"/>
</dbReference>
<dbReference type="Gene3D" id="3.30.460.10">
    <property type="entry name" value="Beta Polymerase, domain 2"/>
    <property type="match status" value="1"/>
</dbReference>
<evidence type="ECO:0000256" key="11">
    <source>
        <dbReference type="ARBA" id="ARBA00022842"/>
    </source>
</evidence>
<keyword evidence="7 15" id="KW-0808">Transferase</keyword>
<dbReference type="Pfam" id="PF20750">
    <property type="entry name" value="PAP_NTPase"/>
    <property type="match status" value="1"/>
</dbReference>
<reference evidence="15 16" key="1">
    <citation type="submission" date="2011-07" db="EMBL/GenBank/DDBJ databases">
        <authorList>
            <person name="Coyne R."/>
            <person name="Brami D."/>
            <person name="Johnson J."/>
            <person name="Hostetler J."/>
            <person name="Hannick L."/>
            <person name="Clark T."/>
            <person name="Cassidy-Hanley D."/>
            <person name="Inman J."/>
        </authorList>
    </citation>
    <scope>NUCLEOTIDE SEQUENCE [LARGE SCALE GENOMIC DNA]</scope>
    <source>
        <strain evidence="15 16">G5</strain>
    </source>
</reference>
<keyword evidence="8" id="KW-0479">Metal-binding</keyword>
<dbReference type="EMBL" id="GL984080">
    <property type="protein sequence ID" value="EGR30046.1"/>
    <property type="molecule type" value="Genomic_DNA"/>
</dbReference>
<dbReference type="SUPFAM" id="SSF81631">
    <property type="entry name" value="PAP/OAS1 substrate-binding domain"/>
    <property type="match status" value="1"/>
</dbReference>
<dbReference type="GO" id="GO:1990817">
    <property type="term" value="F:poly(A) RNA polymerase activity"/>
    <property type="evidence" value="ECO:0007669"/>
    <property type="project" value="UniProtKB-EC"/>
</dbReference>
<evidence type="ECO:0000256" key="4">
    <source>
        <dbReference type="ARBA" id="ARBA00010912"/>
    </source>
</evidence>
<dbReference type="EC" id="2.7.7.19" evidence="5"/>
<dbReference type="InterPro" id="IPR007012">
    <property type="entry name" value="PolA_pol_cen_dom"/>
</dbReference>
<evidence type="ECO:0000313" key="15">
    <source>
        <dbReference type="EMBL" id="EGR30046.1"/>
    </source>
</evidence>
<dbReference type="GO" id="GO:0005524">
    <property type="term" value="F:ATP binding"/>
    <property type="evidence" value="ECO:0007669"/>
    <property type="project" value="UniProtKB-KW"/>
</dbReference>
<evidence type="ECO:0000256" key="6">
    <source>
        <dbReference type="ARBA" id="ARBA00022664"/>
    </source>
</evidence>
<comment type="subcellular location">
    <subcellularLocation>
        <location evidence="3">Nucleus</location>
    </subcellularLocation>
</comment>
<dbReference type="GO" id="GO:0005634">
    <property type="term" value="C:nucleus"/>
    <property type="evidence" value="ECO:0007669"/>
    <property type="project" value="UniProtKB-SubCell"/>
</dbReference>
<dbReference type="Pfam" id="PF04928">
    <property type="entry name" value="PAP_central"/>
    <property type="match status" value="1"/>
</dbReference>
<accession>G0QXL6</accession>
<dbReference type="PANTHER" id="PTHR10682:SF10">
    <property type="entry name" value="POLYNUCLEOTIDE ADENYLYLTRANSFERASE"/>
    <property type="match status" value="1"/>
</dbReference>
<dbReference type="Proteomes" id="UP000008983">
    <property type="component" value="Unassembled WGS sequence"/>
</dbReference>
<keyword evidence="9" id="KW-0547">Nucleotide-binding</keyword>
<comment type="cofactor">
    <cofactor evidence="2">
        <name>Mg(2+)</name>
        <dbReference type="ChEBI" id="CHEBI:18420"/>
    </cofactor>
</comment>
<dbReference type="PANTHER" id="PTHR10682">
    <property type="entry name" value="POLY A POLYMERASE"/>
    <property type="match status" value="1"/>
</dbReference>
<dbReference type="SUPFAM" id="SSF81301">
    <property type="entry name" value="Nucleotidyltransferase"/>
    <property type="match status" value="1"/>
</dbReference>
<dbReference type="GO" id="GO:0006397">
    <property type="term" value="P:mRNA processing"/>
    <property type="evidence" value="ECO:0007669"/>
    <property type="project" value="UniProtKB-KW"/>
</dbReference>
<keyword evidence="16" id="KW-1185">Reference proteome</keyword>
<organism evidence="15 16">
    <name type="scientific">Ichthyophthirius multifiliis</name>
    <name type="common">White spot disease agent</name>
    <name type="synonym">Ich</name>
    <dbReference type="NCBI Taxonomy" id="5932"/>
    <lineage>
        <taxon>Eukaryota</taxon>
        <taxon>Sar</taxon>
        <taxon>Alveolata</taxon>
        <taxon>Ciliophora</taxon>
        <taxon>Intramacronucleata</taxon>
        <taxon>Oligohymenophorea</taxon>
        <taxon>Hymenostomatida</taxon>
        <taxon>Ophryoglenina</taxon>
        <taxon>Ichthyophthirius</taxon>
    </lineage>
</organism>
<proteinExistence type="inferred from homology"/>
<evidence type="ECO:0000256" key="2">
    <source>
        <dbReference type="ARBA" id="ARBA00001946"/>
    </source>
</evidence>